<dbReference type="STRING" id="4097.A0A1S4A8V8"/>
<name>A0A1S4A8V8_TOBAC</name>
<dbReference type="InterPro" id="IPR012337">
    <property type="entry name" value="RNaseH-like_sf"/>
</dbReference>
<dbReference type="PANTHER" id="PTHR45835:SF104">
    <property type="entry name" value="PROTEIN NYNRIN-LIKE"/>
    <property type="match status" value="1"/>
</dbReference>
<keyword evidence="1" id="KW-1185">Reference proteome</keyword>
<proteinExistence type="predicted"/>
<organism evidence="1 2">
    <name type="scientific">Nicotiana tabacum</name>
    <name type="common">Common tobacco</name>
    <dbReference type="NCBI Taxonomy" id="4097"/>
    <lineage>
        <taxon>Eukaryota</taxon>
        <taxon>Viridiplantae</taxon>
        <taxon>Streptophyta</taxon>
        <taxon>Embryophyta</taxon>
        <taxon>Tracheophyta</taxon>
        <taxon>Spermatophyta</taxon>
        <taxon>Magnoliopsida</taxon>
        <taxon>eudicotyledons</taxon>
        <taxon>Gunneridae</taxon>
        <taxon>Pentapetalae</taxon>
        <taxon>asterids</taxon>
        <taxon>lamiids</taxon>
        <taxon>Solanales</taxon>
        <taxon>Solanaceae</taxon>
        <taxon>Nicotianoideae</taxon>
        <taxon>Nicotianeae</taxon>
        <taxon>Nicotiana</taxon>
    </lineage>
</organism>
<dbReference type="GeneID" id="107795026"/>
<dbReference type="KEGG" id="nta:107795026"/>
<reference evidence="2" key="2">
    <citation type="submission" date="2025-08" db="UniProtKB">
        <authorList>
            <consortium name="RefSeq"/>
        </authorList>
    </citation>
    <scope>IDENTIFICATION</scope>
    <source>
        <tissue evidence="2">Leaf</tissue>
    </source>
</reference>
<accession>A0A1S4A8V8</accession>
<dbReference type="SUPFAM" id="SSF53098">
    <property type="entry name" value="Ribonuclease H-like"/>
    <property type="match status" value="1"/>
</dbReference>
<dbReference type="OMA" id="ANKHRID"/>
<gene>
    <name evidence="2" type="primary">LOC107795026</name>
</gene>
<dbReference type="AlphaFoldDB" id="A0A1S4A8V8"/>
<sequence>MDKLSKYAHFLSLKHPYTTLDVAQLFMDNVFGLHGLPQSIVSDRDAIFLYRPKKWCKWLPLAGWWYNTSYHSAAKSTPYEILYGQTPPSLVPYMPFDSQLDSVDRSLHARESTLRTLKSLLAQAQQRMKVKADKGRFERTLAMGDWCTKIHPTFHVSQLNKRVNSAYVSRIILAQVTDHGVVLLVPEAVRERRLVPRNGRLVAQVLVKWLNAAEEDIL</sequence>
<protein>
    <submittedName>
        <fullName evidence="2">Uncharacterized protein LOC107795026</fullName>
    </submittedName>
</protein>
<dbReference type="InterPro" id="IPR036397">
    <property type="entry name" value="RNaseH_sf"/>
</dbReference>
<dbReference type="PaxDb" id="4097-A0A1S4A8V8"/>
<dbReference type="PANTHER" id="PTHR45835">
    <property type="entry name" value="YALI0A06105P"/>
    <property type="match status" value="1"/>
</dbReference>
<reference evidence="1" key="1">
    <citation type="journal article" date="2014" name="Nat. Commun.">
        <title>The tobacco genome sequence and its comparison with those of tomato and potato.</title>
        <authorList>
            <person name="Sierro N."/>
            <person name="Battey J.N."/>
            <person name="Ouadi S."/>
            <person name="Bakaher N."/>
            <person name="Bovet L."/>
            <person name="Willig A."/>
            <person name="Goepfert S."/>
            <person name="Peitsch M.C."/>
            <person name="Ivanov N.V."/>
        </authorList>
    </citation>
    <scope>NUCLEOTIDE SEQUENCE [LARGE SCALE GENOMIC DNA]</scope>
</reference>
<evidence type="ECO:0000313" key="2">
    <source>
        <dbReference type="RefSeq" id="XP_016473075.1"/>
    </source>
</evidence>
<dbReference type="GO" id="GO:0003676">
    <property type="term" value="F:nucleic acid binding"/>
    <property type="evidence" value="ECO:0007669"/>
    <property type="project" value="InterPro"/>
</dbReference>
<dbReference type="RefSeq" id="XP_016473075.1">
    <property type="nucleotide sequence ID" value="XM_016617589.1"/>
</dbReference>
<evidence type="ECO:0000313" key="1">
    <source>
        <dbReference type="Proteomes" id="UP000790787"/>
    </source>
</evidence>
<dbReference type="Proteomes" id="UP000790787">
    <property type="component" value="Chromosome 3"/>
</dbReference>
<dbReference type="OrthoDB" id="1305153at2759"/>
<dbReference type="Gene3D" id="3.30.420.10">
    <property type="entry name" value="Ribonuclease H-like superfamily/Ribonuclease H"/>
    <property type="match status" value="2"/>
</dbReference>